<protein>
    <submittedName>
        <fullName evidence="1">Uncharacterized protein</fullName>
    </submittedName>
</protein>
<proteinExistence type="predicted"/>
<gene>
    <name evidence="1" type="ORF">O6H91_01G046000</name>
</gene>
<dbReference type="EMBL" id="CM055092">
    <property type="protein sequence ID" value="KAJ7568736.1"/>
    <property type="molecule type" value="Genomic_DNA"/>
</dbReference>
<name>A0ACC2EQI5_DIPCM</name>
<keyword evidence="2" id="KW-1185">Reference proteome</keyword>
<sequence length="766" mass="85468">MMDSSGRTAVPSIKRLDEAVVNRIAAGEVIQRPASALKELLENSLDAGATSISVVVKEGGLKLIQISDNGHGISYEDLPILCERHTTSKINSYEDLQTITTLGFRGEALASMTFVAHLTVITMTEGQIHGYRVSYKDGAMEGEPRPCAAIKGTQIMVENLFYNVIARKKAFKNPSEEYSRILDVISRYAIQKIGVSFSCKKHGDSRTDIHTDSTSSRTDAIRAVYGPGVARELVSVTASDDDPSHSIFKMDGYISSANYSAKKTTMVLFINDRLVECSSLKKAIEVVYAAILPKASKPFLYISIAMPPEHVDINIHPTKRETLLSRSLGVPDEAEESMPVQTQGGRNLKAPVNKLVRTDPSNPAGRMLAFMQKSLAGHVGSGNGLVDTKPVEMPMEDTRKIMDLTKNEEFAAEVQEDQTGAHLQNNKVHKIAQMDASSLAGREALEHNISQANEDSRNELTTTRRLVRQRRNLKERAELTSIQELLATIDQETHSGLEDIVKHCTFIGMADERLCFVQHKTYLYLLDIVKLSKELLYQQVLRRFGHFNVIQLSNAASLYELLVIALDEEEQSGRWHESDGPKDQIAQMLQEYFNLSIDESANLCTLPLILDQYTPDMDRLPQFVLNLGNNVDWETEKECFDSVAAAIGEFYAIHPPLFPRPSVTSSEVYQPAKAAEISQVPRRLETDVNSEPVQESVPQSGADEPEVEDEFRLEAENAWAQREWTIQHVLFPAMKLFLKPPHHLANNGAAIQVARLENLYKIFERC</sequence>
<reference evidence="2" key="1">
    <citation type="journal article" date="2024" name="Proc. Natl. Acad. Sci. U.S.A.">
        <title>Extraordinary preservation of gene collinearity over three hundred million years revealed in homosporous lycophytes.</title>
        <authorList>
            <person name="Li C."/>
            <person name="Wickell D."/>
            <person name="Kuo L.Y."/>
            <person name="Chen X."/>
            <person name="Nie B."/>
            <person name="Liao X."/>
            <person name="Peng D."/>
            <person name="Ji J."/>
            <person name="Jenkins J."/>
            <person name="Williams M."/>
            <person name="Shu S."/>
            <person name="Plott C."/>
            <person name="Barry K."/>
            <person name="Rajasekar S."/>
            <person name="Grimwood J."/>
            <person name="Han X."/>
            <person name="Sun S."/>
            <person name="Hou Z."/>
            <person name="He W."/>
            <person name="Dai G."/>
            <person name="Sun C."/>
            <person name="Schmutz J."/>
            <person name="Leebens-Mack J.H."/>
            <person name="Li F.W."/>
            <person name="Wang L."/>
        </authorList>
    </citation>
    <scope>NUCLEOTIDE SEQUENCE [LARGE SCALE GENOMIC DNA]</scope>
    <source>
        <strain evidence="2">cv. PW_Plant_1</strain>
    </source>
</reference>
<evidence type="ECO:0000313" key="2">
    <source>
        <dbReference type="Proteomes" id="UP001162992"/>
    </source>
</evidence>
<evidence type="ECO:0000313" key="1">
    <source>
        <dbReference type="EMBL" id="KAJ7568736.1"/>
    </source>
</evidence>
<comment type="caution">
    <text evidence="1">The sequence shown here is derived from an EMBL/GenBank/DDBJ whole genome shotgun (WGS) entry which is preliminary data.</text>
</comment>
<organism evidence="1 2">
    <name type="scientific">Diphasiastrum complanatum</name>
    <name type="common">Issler's clubmoss</name>
    <name type="synonym">Lycopodium complanatum</name>
    <dbReference type="NCBI Taxonomy" id="34168"/>
    <lineage>
        <taxon>Eukaryota</taxon>
        <taxon>Viridiplantae</taxon>
        <taxon>Streptophyta</taxon>
        <taxon>Embryophyta</taxon>
        <taxon>Tracheophyta</taxon>
        <taxon>Lycopodiopsida</taxon>
        <taxon>Lycopodiales</taxon>
        <taxon>Lycopodiaceae</taxon>
        <taxon>Lycopodioideae</taxon>
        <taxon>Diphasiastrum</taxon>
    </lineage>
</organism>
<accession>A0ACC2EQI5</accession>
<dbReference type="Proteomes" id="UP001162992">
    <property type="component" value="Chromosome 1"/>
</dbReference>